<dbReference type="EMBL" id="CP002665">
    <property type="protein sequence ID" value="AEI11775.1"/>
    <property type="molecule type" value="Genomic_DNA"/>
</dbReference>
<feature type="transmembrane region" description="Helical" evidence="2">
    <location>
        <begin position="116"/>
        <end position="143"/>
    </location>
</feature>
<evidence type="ECO:0000313" key="4">
    <source>
        <dbReference type="Proteomes" id="UP000000485"/>
    </source>
</evidence>
<sequence length="247" mass="25791" precursor="true">MDDDPLSAFGLGAASLGVALAALFVIALARSHATYWVGRGLARGARAVHPAARDGAPARAATARLQAWTSSRTAVRGLERVRRWGPVAVTFAFLTVGVQTAVFVSAGLVRMRYVRFAVATIPGAAAWAVIWATVGLSAVWGAVRLVASSPWAAAALTAAATALVGVALRRRRTRAGAPAPSGPADGYHERAEHHRHQEYDEHGRHVRSVDDLLADPGLAGVDAATAEPRPTHATHRVGAADHDAHPS</sequence>
<keyword evidence="2" id="KW-0472">Membrane</keyword>
<gene>
    <name evidence="3" type="ordered locus">Celgi_1256</name>
</gene>
<keyword evidence="4" id="KW-1185">Reference proteome</keyword>
<organism evidence="3 4">
    <name type="scientific">Cellulomonas gilvus (strain ATCC 13127 / NRRL B-14078)</name>
    <name type="common">Cellvibrio gilvus</name>
    <dbReference type="NCBI Taxonomy" id="593907"/>
    <lineage>
        <taxon>Bacteria</taxon>
        <taxon>Bacillati</taxon>
        <taxon>Actinomycetota</taxon>
        <taxon>Actinomycetes</taxon>
        <taxon>Micrococcales</taxon>
        <taxon>Cellulomonadaceae</taxon>
        <taxon>Cellulomonas</taxon>
    </lineage>
</organism>
<reference evidence="4" key="1">
    <citation type="submission" date="2011-04" db="EMBL/GenBank/DDBJ databases">
        <title>Complete sequence of Cellvibrio gilvus ATCC 13127.</title>
        <authorList>
            <person name="Lucas S."/>
            <person name="Han J."/>
            <person name="Lapidus A."/>
            <person name="Cheng J.-F."/>
            <person name="Goodwin L."/>
            <person name="Pitluck S."/>
            <person name="Peters L."/>
            <person name="Munk A."/>
            <person name="Detter J.C."/>
            <person name="Han C."/>
            <person name="Tapia R."/>
            <person name="Land M."/>
            <person name="Hauser L."/>
            <person name="Kyrpides N."/>
            <person name="Ivanova N."/>
            <person name="Ovchinnikova G."/>
            <person name="Pagani I."/>
            <person name="Mead D."/>
            <person name="Brumm P."/>
            <person name="Woyke T."/>
        </authorList>
    </citation>
    <scope>NUCLEOTIDE SEQUENCE [LARGE SCALE GENOMIC DNA]</scope>
    <source>
        <strain evidence="4">ATCC 13127 / NRRL B-14078</strain>
    </source>
</reference>
<dbReference type="RefSeq" id="WP_013883294.1">
    <property type="nucleotide sequence ID" value="NC_015671.1"/>
</dbReference>
<feature type="compositionally biased region" description="Basic and acidic residues" evidence="1">
    <location>
        <begin position="186"/>
        <end position="210"/>
    </location>
</feature>
<feature type="region of interest" description="Disordered" evidence="1">
    <location>
        <begin position="174"/>
        <end position="247"/>
    </location>
</feature>
<accession>F8A2B8</accession>
<keyword evidence="2" id="KW-0812">Transmembrane</keyword>
<dbReference type="eggNOG" id="COG0586">
    <property type="taxonomic scope" value="Bacteria"/>
</dbReference>
<dbReference type="AlphaFoldDB" id="F8A2B8"/>
<protein>
    <submittedName>
        <fullName evidence="3">Uncharacterized protein</fullName>
    </submittedName>
</protein>
<evidence type="ECO:0000256" key="2">
    <source>
        <dbReference type="SAM" id="Phobius"/>
    </source>
</evidence>
<feature type="compositionally biased region" description="Basic and acidic residues" evidence="1">
    <location>
        <begin position="238"/>
        <end position="247"/>
    </location>
</feature>
<evidence type="ECO:0000256" key="1">
    <source>
        <dbReference type="SAM" id="MobiDB-lite"/>
    </source>
</evidence>
<evidence type="ECO:0000313" key="3">
    <source>
        <dbReference type="EMBL" id="AEI11775.1"/>
    </source>
</evidence>
<dbReference type="STRING" id="593907.Celgi_1256"/>
<dbReference type="OrthoDB" id="3426404at2"/>
<feature type="transmembrane region" description="Helical" evidence="2">
    <location>
        <begin position="87"/>
        <end position="109"/>
    </location>
</feature>
<feature type="compositionally biased region" description="Low complexity" evidence="1">
    <location>
        <begin position="175"/>
        <end position="184"/>
    </location>
</feature>
<proteinExistence type="predicted"/>
<name>F8A2B8_CELGA</name>
<dbReference type="HOGENOM" id="CLU_098209_1_0_11"/>
<feature type="transmembrane region" description="Helical" evidence="2">
    <location>
        <begin position="149"/>
        <end position="168"/>
    </location>
</feature>
<feature type="transmembrane region" description="Helical" evidence="2">
    <location>
        <begin position="7"/>
        <end position="29"/>
    </location>
</feature>
<dbReference type="Proteomes" id="UP000000485">
    <property type="component" value="Chromosome"/>
</dbReference>
<keyword evidence="2" id="KW-1133">Transmembrane helix</keyword>
<dbReference type="KEGG" id="cga:Celgi_1256"/>